<reference evidence="2" key="1">
    <citation type="submission" date="2021-04" db="EMBL/GenBank/DDBJ databases">
        <authorList>
            <consortium name="Molecular Ecology Group"/>
        </authorList>
    </citation>
    <scope>NUCLEOTIDE SEQUENCE</scope>
</reference>
<feature type="compositionally biased region" description="Basic and acidic residues" evidence="1">
    <location>
        <begin position="156"/>
        <end position="170"/>
    </location>
</feature>
<evidence type="ECO:0000313" key="3">
    <source>
        <dbReference type="Proteomes" id="UP000678393"/>
    </source>
</evidence>
<dbReference type="Proteomes" id="UP000678393">
    <property type="component" value="Unassembled WGS sequence"/>
</dbReference>
<dbReference type="Pfam" id="PF15139">
    <property type="entry name" value="CFAP95"/>
    <property type="match status" value="1"/>
</dbReference>
<gene>
    <name evidence="2" type="ORF">CUNI_LOCUS3184</name>
</gene>
<dbReference type="AlphaFoldDB" id="A0A8S3YTF5"/>
<feature type="compositionally biased region" description="Polar residues" evidence="1">
    <location>
        <begin position="135"/>
        <end position="146"/>
    </location>
</feature>
<evidence type="ECO:0000256" key="1">
    <source>
        <dbReference type="SAM" id="MobiDB-lite"/>
    </source>
</evidence>
<keyword evidence="3" id="KW-1185">Reference proteome</keyword>
<dbReference type="InterPro" id="IPR027905">
    <property type="entry name" value="CFAP95"/>
</dbReference>
<dbReference type="PANTHER" id="PTHR35069:SF1">
    <property type="entry name" value="CILIA- AND FLAGELLA-ASSOCIATED PROTEIN 95"/>
    <property type="match status" value="1"/>
</dbReference>
<feature type="region of interest" description="Disordered" evidence="1">
    <location>
        <begin position="112"/>
        <end position="170"/>
    </location>
</feature>
<dbReference type="OrthoDB" id="309575at2759"/>
<evidence type="ECO:0000313" key="2">
    <source>
        <dbReference type="EMBL" id="CAG5117626.1"/>
    </source>
</evidence>
<dbReference type="EMBL" id="CAJHNH020000431">
    <property type="protein sequence ID" value="CAG5117626.1"/>
    <property type="molecule type" value="Genomic_DNA"/>
</dbReference>
<proteinExistence type="predicted"/>
<organism evidence="2 3">
    <name type="scientific">Candidula unifasciata</name>
    <dbReference type="NCBI Taxonomy" id="100452"/>
    <lineage>
        <taxon>Eukaryota</taxon>
        <taxon>Metazoa</taxon>
        <taxon>Spiralia</taxon>
        <taxon>Lophotrochozoa</taxon>
        <taxon>Mollusca</taxon>
        <taxon>Gastropoda</taxon>
        <taxon>Heterobranchia</taxon>
        <taxon>Euthyneura</taxon>
        <taxon>Panpulmonata</taxon>
        <taxon>Eupulmonata</taxon>
        <taxon>Stylommatophora</taxon>
        <taxon>Helicina</taxon>
        <taxon>Helicoidea</taxon>
        <taxon>Geomitridae</taxon>
        <taxon>Candidula</taxon>
    </lineage>
</organism>
<name>A0A8S3YTF5_9EUPU</name>
<dbReference type="PANTHER" id="PTHR35069">
    <property type="entry name" value="PROTEIN C9ORF135"/>
    <property type="match status" value="1"/>
</dbReference>
<protein>
    <submittedName>
        <fullName evidence="2">Uncharacterized protein</fullName>
    </submittedName>
</protein>
<sequence>MNLTDITGNPITDNRKGSLTLRATHSNYSRAVLNGEWHQARQAEPKDYDLNKDPVRSMTLSTYNRIGNITDGTLPKTTYQEQASQILLRPMFSFRDIHRSLVQPETVAAANAGIDRDTGDPKGAYGSVLPFPSADGNTPQLETTYTADYIPPYPFTRRDDTNNYEDSKGLGEKSAAFRKMKSQFTDTDDYRRNGWNTWQDESGIYTNSQYKVQLFPKTETIPGRPISN</sequence>
<dbReference type="GO" id="GO:0005886">
    <property type="term" value="C:plasma membrane"/>
    <property type="evidence" value="ECO:0007669"/>
    <property type="project" value="TreeGrafter"/>
</dbReference>
<accession>A0A8S3YTF5</accession>
<comment type="caution">
    <text evidence="2">The sequence shown here is derived from an EMBL/GenBank/DDBJ whole genome shotgun (WGS) entry which is preliminary data.</text>
</comment>